<dbReference type="InterPro" id="IPR058502">
    <property type="entry name" value="PLL-like_beta-prop"/>
</dbReference>
<reference evidence="4" key="1">
    <citation type="submission" date="2023-06" db="EMBL/GenBank/DDBJ databases">
        <title>Genome-scale phylogeny and comparative genomics of the fungal order Sordariales.</title>
        <authorList>
            <consortium name="Lawrence Berkeley National Laboratory"/>
            <person name="Hensen N."/>
            <person name="Bonometti L."/>
            <person name="Westerberg I."/>
            <person name="Brannstrom I.O."/>
            <person name="Guillou S."/>
            <person name="Cros-Aarteil S."/>
            <person name="Calhoun S."/>
            <person name="Haridas S."/>
            <person name="Kuo A."/>
            <person name="Mondo S."/>
            <person name="Pangilinan J."/>
            <person name="Riley R."/>
            <person name="LaButti K."/>
            <person name="Andreopoulos B."/>
            <person name="Lipzen A."/>
            <person name="Chen C."/>
            <person name="Yanf M."/>
            <person name="Daum C."/>
            <person name="Ng V."/>
            <person name="Clum A."/>
            <person name="Steindorff A."/>
            <person name="Ohm R."/>
            <person name="Martin F."/>
            <person name="Silar P."/>
            <person name="Natvig D."/>
            <person name="Lalanne C."/>
            <person name="Gautier V."/>
            <person name="Ament-velasquez S.L."/>
            <person name="Kruys A."/>
            <person name="Hutchinson M.I."/>
            <person name="Powell A.J."/>
            <person name="Barry K."/>
            <person name="Miller A.N."/>
            <person name="Grigoriev I.V."/>
            <person name="Debuchy R."/>
            <person name="Gladieux P."/>
            <person name="Thoren M.H."/>
            <person name="Johannesson H."/>
        </authorList>
    </citation>
    <scope>NUCLEOTIDE SEQUENCE</scope>
    <source>
        <strain evidence="4">SMH3187-1</strain>
    </source>
</reference>
<gene>
    <name evidence="4" type="ORF">B0T18DRAFT_428567</name>
</gene>
<dbReference type="Proteomes" id="UP001172155">
    <property type="component" value="Unassembled WGS sequence"/>
</dbReference>
<keyword evidence="2" id="KW-0472">Membrane</keyword>
<feature type="region of interest" description="Disordered" evidence="1">
    <location>
        <begin position="135"/>
        <end position="178"/>
    </location>
</feature>
<organism evidence="4 5">
    <name type="scientific">Schizothecium vesticola</name>
    <dbReference type="NCBI Taxonomy" id="314040"/>
    <lineage>
        <taxon>Eukaryota</taxon>
        <taxon>Fungi</taxon>
        <taxon>Dikarya</taxon>
        <taxon>Ascomycota</taxon>
        <taxon>Pezizomycotina</taxon>
        <taxon>Sordariomycetes</taxon>
        <taxon>Sordariomycetidae</taxon>
        <taxon>Sordariales</taxon>
        <taxon>Schizotheciaceae</taxon>
        <taxon>Schizothecium</taxon>
    </lineage>
</organism>
<evidence type="ECO:0000256" key="1">
    <source>
        <dbReference type="SAM" id="MobiDB-lite"/>
    </source>
</evidence>
<dbReference type="EMBL" id="JAUKUD010000003">
    <property type="protein sequence ID" value="KAK0750653.1"/>
    <property type="molecule type" value="Genomic_DNA"/>
</dbReference>
<dbReference type="SUPFAM" id="SSF89372">
    <property type="entry name" value="Fucose-specific lectin"/>
    <property type="match status" value="1"/>
</dbReference>
<evidence type="ECO:0000313" key="4">
    <source>
        <dbReference type="EMBL" id="KAK0750653.1"/>
    </source>
</evidence>
<dbReference type="AlphaFoldDB" id="A0AA40F3T5"/>
<keyword evidence="2" id="KW-1133">Transmembrane helix</keyword>
<evidence type="ECO:0000256" key="2">
    <source>
        <dbReference type="SAM" id="Phobius"/>
    </source>
</evidence>
<dbReference type="Gene3D" id="2.120.10.70">
    <property type="entry name" value="Fucose-specific lectin"/>
    <property type="match status" value="1"/>
</dbReference>
<name>A0AA40F3T5_9PEZI</name>
<dbReference type="Pfam" id="PF26607">
    <property type="entry name" value="DUF8189"/>
    <property type="match status" value="2"/>
</dbReference>
<sequence length="550" mass="58494">MATHDGNSNGGGRYDTPDYSGLQFDHSLRSAPGLEVDYRANEAIPEAVYNPDSFPEKSPNVGVYPALPYYQAAPNSYGPEVVPASGMPPLPPLPTEPKGRSRKFWVLVGTGVALVVIIAVVVGCVVGLVVVPNNKKAESGTSQGSSSGSTTTSSGNNTPSSSGGGTSSKTNSDSNHGVTRASVCRDTVCPQLLSVVQVDSRVMVFARGTDKDIWYNTASTAAMPSWPEGQQWESLRGGPFVSQPSAISWSVNDTARVSVTAVSDPEGNALMRQFIAPSSRWDTTWQNQLGSLTSPISLCIVEGRRLDGWAIQGGIVRHNYYIQNKDNFLSPAESKEWQDPLGIGETGLVAQPGITCRLHSNVHDVFVYSSSTGALKHTAFGKSGWLPIATYTGGPSDGFQGNPTVLITSNRRADFFGIGKDGAMYHGYYSEDDGHPRLTNLGGSFQSVPAAVRTASGRVDVVALGAKDTLMHRVLIGTEWSPEWENLGIFGDSAPTLANFTTKPETVGLYVLGANGEVNQTVWTVGSGLSWKGLTWKSMGGNLTSDYMGR</sequence>
<proteinExistence type="predicted"/>
<feature type="compositionally biased region" description="Low complexity" evidence="1">
    <location>
        <begin position="139"/>
        <end position="175"/>
    </location>
</feature>
<protein>
    <recommendedName>
        <fullName evidence="3">PLL-like beta propeller domain-containing protein</fullName>
    </recommendedName>
</protein>
<comment type="caution">
    <text evidence="4">The sequence shown here is derived from an EMBL/GenBank/DDBJ whole genome shotgun (WGS) entry which is preliminary data.</text>
</comment>
<keyword evidence="2" id="KW-0812">Transmembrane</keyword>
<feature type="domain" description="PLL-like beta propeller" evidence="3">
    <location>
        <begin position="195"/>
        <end position="310"/>
    </location>
</feature>
<evidence type="ECO:0000313" key="5">
    <source>
        <dbReference type="Proteomes" id="UP001172155"/>
    </source>
</evidence>
<accession>A0AA40F3T5</accession>
<evidence type="ECO:0000259" key="3">
    <source>
        <dbReference type="Pfam" id="PF26607"/>
    </source>
</evidence>
<keyword evidence="5" id="KW-1185">Reference proteome</keyword>
<feature type="transmembrane region" description="Helical" evidence="2">
    <location>
        <begin position="104"/>
        <end position="131"/>
    </location>
</feature>
<feature type="domain" description="PLL-like beta propeller" evidence="3">
    <location>
        <begin position="399"/>
        <end position="545"/>
    </location>
</feature>